<dbReference type="InterPro" id="IPR027278">
    <property type="entry name" value="ACCD_DCysDesulf"/>
</dbReference>
<name>A0A383TUY6_9FLAO</name>
<dbReference type="PANTHER" id="PTHR43780:SF2">
    <property type="entry name" value="1-AMINOCYCLOPROPANE-1-CARBOXYLATE DEAMINASE-RELATED"/>
    <property type="match status" value="1"/>
</dbReference>
<feature type="domain" description="Tryptophan synthase beta chain-like PALP" evidence="4">
    <location>
        <begin position="24"/>
        <end position="195"/>
    </location>
</feature>
<keyword evidence="6" id="KW-1185">Reference proteome</keyword>
<dbReference type="SUPFAM" id="SSF53686">
    <property type="entry name" value="Tryptophan synthase beta subunit-like PLP-dependent enzymes"/>
    <property type="match status" value="1"/>
</dbReference>
<accession>A0A383TUY6</accession>
<dbReference type="OrthoDB" id="9801249at2"/>
<organism evidence="5 6">
    <name type="scientific">Candidatus Ornithobacterium hominis</name>
    <dbReference type="NCBI Taxonomy" id="2497989"/>
    <lineage>
        <taxon>Bacteria</taxon>
        <taxon>Pseudomonadati</taxon>
        <taxon>Bacteroidota</taxon>
        <taxon>Flavobacteriia</taxon>
        <taxon>Flavobacteriales</taxon>
        <taxon>Weeksellaceae</taxon>
        <taxon>Ornithobacterium</taxon>
    </lineage>
</organism>
<evidence type="ECO:0000259" key="4">
    <source>
        <dbReference type="Pfam" id="PF00291"/>
    </source>
</evidence>
<gene>
    <name evidence="5" type="primary">dcyD_1</name>
    <name evidence="5" type="ORF">SAMEA104719789_00131</name>
</gene>
<dbReference type="Proteomes" id="UP000262142">
    <property type="component" value="Unassembled WGS sequence"/>
</dbReference>
<keyword evidence="5" id="KW-0456">Lyase</keyword>
<reference evidence="5 6" key="1">
    <citation type="submission" date="2018-09" db="EMBL/GenBank/DDBJ databases">
        <authorList>
            <consortium name="Pathogen Informatics"/>
        </authorList>
    </citation>
    <scope>NUCLEOTIDE SEQUENCE [LARGE SCALE GENOMIC DNA]</scope>
    <source>
        <strain evidence="5 6">OH-22767</strain>
    </source>
</reference>
<proteinExistence type="inferred from homology"/>
<evidence type="ECO:0000313" key="5">
    <source>
        <dbReference type="EMBL" id="SZD71040.1"/>
    </source>
</evidence>
<evidence type="ECO:0000313" key="6">
    <source>
        <dbReference type="Proteomes" id="UP000262142"/>
    </source>
</evidence>
<dbReference type="AlphaFoldDB" id="A0A383TUY6"/>
<sequence>MNLAALHNISPCPIQNVNMPLLEERNIKLDILREDMNHPLIQGNKLRKLKYNILEAHRLGFETILSFGGAFSNHISALAAAGKAFGFNSIGVIRGDELTKQPLNVTLKDAQERGMKLDFVSRSAYRSKNHPEFIKTLKNHWGNFFIVPEGGSNELGVKGVTEMVDERFLDYDFITTAVGSGGTLAGILQGLKNQRKVLGFPALRNADYLKDEIGKWNLFSRKHS</sequence>
<dbReference type="Pfam" id="PF00291">
    <property type="entry name" value="PALP"/>
    <property type="match status" value="1"/>
</dbReference>
<dbReference type="RefSeq" id="WP_119058740.1">
    <property type="nucleotide sequence ID" value="NZ_UNSC01000001.1"/>
</dbReference>
<protein>
    <submittedName>
        <fullName evidence="5">D-cysteine desulfhydrase</fullName>
        <ecNumber evidence="5">4.4.1.15</ecNumber>
    </submittedName>
</protein>
<dbReference type="InterPro" id="IPR036052">
    <property type="entry name" value="TrpB-like_PALP_sf"/>
</dbReference>
<evidence type="ECO:0000256" key="3">
    <source>
        <dbReference type="ARBA" id="ARBA00022898"/>
    </source>
</evidence>
<dbReference type="InterPro" id="IPR001926">
    <property type="entry name" value="TrpB-like_PALP"/>
</dbReference>
<dbReference type="EMBL" id="UNSC01000001">
    <property type="protein sequence ID" value="SZD71040.1"/>
    <property type="molecule type" value="Genomic_DNA"/>
</dbReference>
<dbReference type="GO" id="GO:0019148">
    <property type="term" value="F:D-cysteine desulfhydrase activity"/>
    <property type="evidence" value="ECO:0007669"/>
    <property type="project" value="UniProtKB-EC"/>
</dbReference>
<dbReference type="EC" id="4.4.1.15" evidence="5"/>
<dbReference type="PANTHER" id="PTHR43780">
    <property type="entry name" value="1-AMINOCYCLOPROPANE-1-CARBOXYLATE DEAMINASE-RELATED"/>
    <property type="match status" value="1"/>
</dbReference>
<comment type="similarity">
    <text evidence="2">Belongs to the ACC deaminase/D-cysteine desulfhydrase family.</text>
</comment>
<evidence type="ECO:0000256" key="2">
    <source>
        <dbReference type="ARBA" id="ARBA00008639"/>
    </source>
</evidence>
<keyword evidence="3" id="KW-0663">Pyridoxal phosphate</keyword>
<evidence type="ECO:0000256" key="1">
    <source>
        <dbReference type="ARBA" id="ARBA00001933"/>
    </source>
</evidence>
<comment type="cofactor">
    <cofactor evidence="1">
        <name>pyridoxal 5'-phosphate</name>
        <dbReference type="ChEBI" id="CHEBI:597326"/>
    </cofactor>
</comment>
<dbReference type="Gene3D" id="3.40.50.1100">
    <property type="match status" value="2"/>
</dbReference>